<dbReference type="AlphaFoldDB" id="W8T5S8"/>
<dbReference type="PATRIC" id="fig|1286171.3.peg.847"/>
<proteinExistence type="predicted"/>
<organism evidence="3 4">
    <name type="scientific">Peptoclostridium acidaminophilum DSM 3953</name>
    <dbReference type="NCBI Taxonomy" id="1286171"/>
    <lineage>
        <taxon>Bacteria</taxon>
        <taxon>Bacillati</taxon>
        <taxon>Bacillota</taxon>
        <taxon>Clostridia</taxon>
        <taxon>Peptostreptococcales</taxon>
        <taxon>Peptoclostridiaceae</taxon>
        <taxon>Peptoclostridium</taxon>
    </lineage>
</organism>
<keyword evidence="4" id="KW-1185">Reference proteome</keyword>
<sequence length="212" mass="24585">MGFSKRRAKRQSRTSFSRIVFRTFTFIGFAVYSILSFEYFFDPLSVSGYLKLFFYIYPFLFLSYIYNFKNDFCRSSKILKFGFNIMFLVTASLMSLFVASLIMNPWIMESSRNVTYVVFFMGSAMLFDFLIIEAINKKIPKHFPKIKATPEKEPCFAEKSQAPANPELPESDAYLNESLEITARQISIVIERPNPNPSEKTSHKLLSSKDAF</sequence>
<evidence type="ECO:0000313" key="4">
    <source>
        <dbReference type="Proteomes" id="UP000019591"/>
    </source>
</evidence>
<dbReference type="EMBL" id="CP007452">
    <property type="protein sequence ID" value="AHM56195.1"/>
    <property type="molecule type" value="Genomic_DNA"/>
</dbReference>
<dbReference type="HOGENOM" id="CLU_1298221_0_0_9"/>
<gene>
    <name evidence="3" type="ORF">EAL2_c08950</name>
</gene>
<name>W8T5S8_PEPAC</name>
<feature type="transmembrane region" description="Helical" evidence="2">
    <location>
        <begin position="114"/>
        <end position="135"/>
    </location>
</feature>
<protein>
    <submittedName>
        <fullName evidence="3">Uncharacterized protein</fullName>
    </submittedName>
</protein>
<dbReference type="KEGG" id="eac:EAL2_c08950"/>
<keyword evidence="2" id="KW-1133">Transmembrane helix</keyword>
<reference evidence="3 4" key="1">
    <citation type="journal article" date="2014" name="Genome Announc.">
        <title>Complete Genome Sequence of Amino Acid-Utilizing Eubacterium acidaminophilum al-2 (DSM 3953).</title>
        <authorList>
            <person name="Poehlein A."/>
            <person name="Andreesen J.R."/>
            <person name="Daniel R."/>
        </authorList>
    </citation>
    <scope>NUCLEOTIDE SEQUENCE [LARGE SCALE GENOMIC DNA]</scope>
    <source>
        <strain evidence="3 4">DSM 3953</strain>
    </source>
</reference>
<evidence type="ECO:0000313" key="3">
    <source>
        <dbReference type="EMBL" id="AHM56195.1"/>
    </source>
</evidence>
<feature type="transmembrane region" description="Helical" evidence="2">
    <location>
        <begin position="52"/>
        <end position="69"/>
    </location>
</feature>
<accession>W8T5S8</accession>
<feature type="transmembrane region" description="Helical" evidence="2">
    <location>
        <begin position="81"/>
        <end position="102"/>
    </location>
</feature>
<keyword evidence="2" id="KW-0812">Transmembrane</keyword>
<evidence type="ECO:0000256" key="1">
    <source>
        <dbReference type="SAM" id="MobiDB-lite"/>
    </source>
</evidence>
<dbReference type="eggNOG" id="ENOG50347A6">
    <property type="taxonomic scope" value="Bacteria"/>
</dbReference>
<feature type="region of interest" description="Disordered" evidence="1">
    <location>
        <begin position="190"/>
        <end position="212"/>
    </location>
</feature>
<feature type="transmembrane region" description="Helical" evidence="2">
    <location>
        <begin position="20"/>
        <end position="40"/>
    </location>
</feature>
<dbReference type="Proteomes" id="UP000019591">
    <property type="component" value="Chromosome"/>
</dbReference>
<keyword evidence="2" id="KW-0472">Membrane</keyword>
<evidence type="ECO:0000256" key="2">
    <source>
        <dbReference type="SAM" id="Phobius"/>
    </source>
</evidence>
<dbReference type="RefSeq" id="WP_025435215.1">
    <property type="nucleotide sequence ID" value="NZ_CP007452.1"/>
</dbReference>